<evidence type="ECO:0000259" key="2">
    <source>
        <dbReference type="Pfam" id="PF04200"/>
    </source>
</evidence>
<evidence type="ECO:0000313" key="3">
    <source>
        <dbReference type="EMBL" id="KFB07887.1"/>
    </source>
</evidence>
<dbReference type="EMBL" id="AWQU01000051">
    <property type="protein sequence ID" value="KFB07887.1"/>
    <property type="molecule type" value="Genomic_DNA"/>
</dbReference>
<organism evidence="3 4">
    <name type="scientific">Malacoplasma iowae DK-CPA</name>
    <dbReference type="NCBI Taxonomy" id="1394179"/>
    <lineage>
        <taxon>Bacteria</taxon>
        <taxon>Bacillati</taxon>
        <taxon>Mycoplasmatota</taxon>
        <taxon>Mycoplasmoidales</taxon>
        <taxon>Mycoplasmoidaceae</taxon>
        <taxon>Malacoplasma</taxon>
    </lineage>
</organism>
<keyword evidence="1" id="KW-0472">Membrane</keyword>
<evidence type="ECO:0000256" key="1">
    <source>
        <dbReference type="SAM" id="Phobius"/>
    </source>
</evidence>
<keyword evidence="4" id="KW-1185">Reference proteome</keyword>
<proteinExistence type="predicted"/>
<feature type="domain" description="Lipoprotein-associated type-17" evidence="2">
    <location>
        <begin position="1060"/>
        <end position="1150"/>
    </location>
</feature>
<dbReference type="Proteomes" id="UP000028523">
    <property type="component" value="Unassembled WGS sequence"/>
</dbReference>
<comment type="caution">
    <text evidence="3">The sequence shown here is derived from an EMBL/GenBank/DDBJ whole genome shotgun (WGS) entry which is preliminary data.</text>
</comment>
<feature type="domain" description="Lipoprotein-associated type-17" evidence="2">
    <location>
        <begin position="749"/>
        <end position="829"/>
    </location>
</feature>
<gene>
    <name evidence="3" type="ORF">P271_751</name>
</gene>
<accession>A0A084U4K1</accession>
<reference evidence="3 4" key="1">
    <citation type="journal article" date="2014" name="PLoS ONE">
        <title>Reduction of Hydrogen Peroxide Accumulation and Toxicity by a Catalase from Mycoplasma iowae.</title>
        <authorList>
            <person name="Pritchard R.E."/>
            <person name="Prassinos A.J."/>
            <person name="Osborne J.D."/>
            <person name="Raviv Z."/>
            <person name="Balish M.F."/>
        </authorList>
    </citation>
    <scope>NUCLEOTIDE SEQUENCE [LARGE SCALE GENOMIC DNA]</scope>
    <source>
        <strain evidence="3 4">DK-CPA</strain>
    </source>
</reference>
<feature type="domain" description="Lipoprotein-associated type-17" evidence="2">
    <location>
        <begin position="623"/>
        <end position="723"/>
    </location>
</feature>
<feature type="domain" description="Lipoprotein-associated type-17" evidence="2">
    <location>
        <begin position="529"/>
        <end position="596"/>
    </location>
</feature>
<name>A0A084U4K1_MALIO</name>
<evidence type="ECO:0000313" key="4">
    <source>
        <dbReference type="Proteomes" id="UP000028523"/>
    </source>
</evidence>
<keyword evidence="1" id="KW-1133">Transmembrane helix</keyword>
<sequence>MSLNKTYYFFNVKFNSKNIFITNLLKMVYWIWFLFLIEYKNTICNKGVKMTKKSKLLISVIGSTFILGTALTVTSIQINDALKIKDSGTLDNKTFSDEPLSSNLMDEKYPLVASQANGQNAYLSAKTGPIVYWGDKITSLDWFGAERWSVDMNKVLTSPTHDGDWKRAWFNWDYDRENDVLWILSAGNWRPGTNVNQKLIAIDVKTGNDFFNKNKSYKEIPFPKNMTDVRFLSVLKSGDVLMYGGARLPLNSEAYIYSKSEDKITAISYNFNDALNSVVRANRSFRWYFFNLISIGNNLNVAQFVQFPDGSAQTSSFDVYGILVNDNLQQVKNKIWDKPKLITEGLNGFNNKQTTPQRDYYYLTNGNVVTVLYNKLVLFDPRTTDIKVLKLTDDIKWVQSWTFDASDNLYFKYRSDTFIYKINTSNIQATQNDNLLSPITYFDIGGATTNNINSYSNNYVLYNVHGYTGQIMMINSIYRDDPNFGNITEDDKLKNQYGLAVAISENRFNQNTGDVKGLLNTDKAFLQAANFEIKKGVLENKLPSEITSNDFDYLNESFLTRNNERDEKGNLKYPRFTKTTIDDEEGKIEVEVNLDQIPWFVNNGQMPSDIAPKTLKFSSDKSDKISSRITWKDSNFDYDFKNTLPSKLTDEDVYRFDPFSINIQSQILSIGNVSYPNKKYEIVKRDDTTGNVTIKTTFQYLPLGVDQKQKNILTYSEEKEYKIFNKTMSHNLVFVGNGGEKEDIKNIPELKGLSESNLLPSSFNTKDLTSILKFINTDRSTGYPISKMTFKIIPNDIDGTITITGSLPDGYYSDDNNKTFTKTYIGLNKISDYKFSTYSNPTNFVKKSKRPSEITINDVFNNFVSYSGYNSSNVSLELIPNDKDGILTIKYILSSHYNDSIGLLNGFTKDTNGTYYRLDVVSGFKTTEEYESQFLLKFYDDNDVILNEIKKYTPQQINQTLNQEGETHNNIVLKIGNKVIKSTKELCQALIKEKGSSISQIQTEPDINVYYNDPNGEITIKLTYKNVNNGEDLVFIQRFTGFARGNQVTTNDVFSFKTNSRLFSDNNSLKTAIPSSIKTDLLNKKIDIRDFINYHSGDYIKAIEENNYSLEIVANDIYGYLTIKISFDQLSIKDPKSLLSYTVTYNGFMTE</sequence>
<dbReference type="AlphaFoldDB" id="A0A084U4K1"/>
<keyword evidence="1" id="KW-0812">Transmembrane</keyword>
<feature type="transmembrane region" description="Helical" evidence="1">
    <location>
        <begin position="57"/>
        <end position="78"/>
    </location>
</feature>
<dbReference type="InterPro" id="IPR007326">
    <property type="entry name" value="Lipoprotein-assoc_dom"/>
</dbReference>
<dbReference type="Pfam" id="PF04200">
    <property type="entry name" value="Lipoprotein_17"/>
    <property type="match status" value="4"/>
</dbReference>
<feature type="transmembrane region" description="Helical" evidence="1">
    <location>
        <begin position="20"/>
        <end position="37"/>
    </location>
</feature>
<protein>
    <recommendedName>
        <fullName evidence="2">Lipoprotein-associated type-17 domain-containing protein</fullName>
    </recommendedName>
</protein>